<gene>
    <name evidence="2" type="ORF">H6G74_15120</name>
</gene>
<dbReference type="SUPFAM" id="SSF52980">
    <property type="entry name" value="Restriction endonuclease-like"/>
    <property type="match status" value="1"/>
</dbReference>
<sequence length="188" mass="21247">MNSTPASQVRWTIADLALFESDRNHRYEIIDGELFVTRAPHWKHQAICINIGTVLKLWSEESGLGEVAITPGIIFADADNVIPDVVWASHERLATVLDEAGHLTGAPELVVEVLSDGDKNEKRDRQAKLKLYSVQGVLEYWIFDRREQKVEVYRREQGVLKLVATLYSQDELTSPLLPGFSCIISKLF</sequence>
<protein>
    <submittedName>
        <fullName evidence="2">Uma2 family endonuclease</fullName>
    </submittedName>
</protein>
<keyword evidence="2" id="KW-0540">Nuclease</keyword>
<dbReference type="GO" id="GO:0004519">
    <property type="term" value="F:endonuclease activity"/>
    <property type="evidence" value="ECO:0007669"/>
    <property type="project" value="UniProtKB-KW"/>
</dbReference>
<dbReference type="InterPro" id="IPR008538">
    <property type="entry name" value="Uma2"/>
</dbReference>
<keyword evidence="2" id="KW-0255">Endonuclease</keyword>
<dbReference type="Gene3D" id="3.90.1570.10">
    <property type="entry name" value="tt1808, chain A"/>
    <property type="match status" value="1"/>
</dbReference>
<proteinExistence type="predicted"/>
<feature type="domain" description="Putative restriction endonuclease" evidence="1">
    <location>
        <begin position="21"/>
        <end position="182"/>
    </location>
</feature>
<dbReference type="RefSeq" id="WP_190968443.1">
    <property type="nucleotide sequence ID" value="NZ_JACJTB010000018.1"/>
</dbReference>
<dbReference type="Pfam" id="PF05685">
    <property type="entry name" value="Uma2"/>
    <property type="match status" value="1"/>
</dbReference>
<dbReference type="InterPro" id="IPR011335">
    <property type="entry name" value="Restrct_endonuc-II-like"/>
</dbReference>
<dbReference type="Proteomes" id="UP000603457">
    <property type="component" value="Unassembled WGS sequence"/>
</dbReference>
<evidence type="ECO:0000313" key="3">
    <source>
        <dbReference type="Proteomes" id="UP000603457"/>
    </source>
</evidence>
<evidence type="ECO:0000313" key="2">
    <source>
        <dbReference type="EMBL" id="MBD2595650.1"/>
    </source>
</evidence>
<keyword evidence="3" id="KW-1185">Reference proteome</keyword>
<name>A0ABR8FW43_9NOSO</name>
<comment type="caution">
    <text evidence="2">The sequence shown here is derived from an EMBL/GenBank/DDBJ whole genome shotgun (WGS) entry which is preliminary data.</text>
</comment>
<dbReference type="CDD" id="cd06260">
    <property type="entry name" value="DUF820-like"/>
    <property type="match status" value="1"/>
</dbReference>
<reference evidence="2 3" key="1">
    <citation type="journal article" date="2020" name="ISME J.">
        <title>Comparative genomics reveals insights into cyanobacterial evolution and habitat adaptation.</title>
        <authorList>
            <person name="Chen M.Y."/>
            <person name="Teng W.K."/>
            <person name="Zhao L."/>
            <person name="Hu C.X."/>
            <person name="Zhou Y.K."/>
            <person name="Han B.P."/>
            <person name="Song L.R."/>
            <person name="Shu W.S."/>
        </authorList>
    </citation>
    <scope>NUCLEOTIDE SEQUENCE [LARGE SCALE GENOMIC DNA]</scope>
    <source>
        <strain evidence="2 3">FACHB-130</strain>
    </source>
</reference>
<accession>A0ABR8FW43</accession>
<dbReference type="PANTHER" id="PTHR34107">
    <property type="entry name" value="SLL0198 PROTEIN-RELATED"/>
    <property type="match status" value="1"/>
</dbReference>
<dbReference type="PANTHER" id="PTHR34107:SF4">
    <property type="entry name" value="SLL1222 PROTEIN"/>
    <property type="match status" value="1"/>
</dbReference>
<evidence type="ECO:0000259" key="1">
    <source>
        <dbReference type="Pfam" id="PF05685"/>
    </source>
</evidence>
<dbReference type="InterPro" id="IPR012296">
    <property type="entry name" value="Nuclease_put_TT1808"/>
</dbReference>
<organism evidence="2 3">
    <name type="scientific">Nostoc spongiaeforme FACHB-130</name>
    <dbReference type="NCBI Taxonomy" id="1357510"/>
    <lineage>
        <taxon>Bacteria</taxon>
        <taxon>Bacillati</taxon>
        <taxon>Cyanobacteriota</taxon>
        <taxon>Cyanophyceae</taxon>
        <taxon>Nostocales</taxon>
        <taxon>Nostocaceae</taxon>
        <taxon>Nostoc</taxon>
    </lineage>
</organism>
<dbReference type="EMBL" id="JACJTB010000018">
    <property type="protein sequence ID" value="MBD2595650.1"/>
    <property type="molecule type" value="Genomic_DNA"/>
</dbReference>
<keyword evidence="2" id="KW-0378">Hydrolase</keyword>